<name>T1BJG9_9ZZZZ</name>
<reference evidence="1" key="1">
    <citation type="submission" date="2013-08" db="EMBL/GenBank/DDBJ databases">
        <authorList>
            <person name="Mendez C."/>
            <person name="Richter M."/>
            <person name="Ferrer M."/>
            <person name="Sanchez J."/>
        </authorList>
    </citation>
    <scope>NUCLEOTIDE SEQUENCE</scope>
</reference>
<organism evidence="1">
    <name type="scientific">mine drainage metagenome</name>
    <dbReference type="NCBI Taxonomy" id="410659"/>
    <lineage>
        <taxon>unclassified sequences</taxon>
        <taxon>metagenomes</taxon>
        <taxon>ecological metagenomes</taxon>
    </lineage>
</organism>
<reference evidence="1" key="2">
    <citation type="journal article" date="2014" name="ISME J.">
        <title>Microbial stratification in low pH oxic and suboxic macroscopic growths along an acid mine drainage.</title>
        <authorList>
            <person name="Mendez-Garcia C."/>
            <person name="Mesa V."/>
            <person name="Sprenger R.R."/>
            <person name="Richter M."/>
            <person name="Diez M.S."/>
            <person name="Solano J."/>
            <person name="Bargiela R."/>
            <person name="Golyshina O.V."/>
            <person name="Manteca A."/>
            <person name="Ramos J.L."/>
            <person name="Gallego J.R."/>
            <person name="Llorente I."/>
            <person name="Martins Dos Santos V.A."/>
            <person name="Jensen O.N."/>
            <person name="Pelaez A.I."/>
            <person name="Sanchez J."/>
            <person name="Ferrer M."/>
        </authorList>
    </citation>
    <scope>NUCLEOTIDE SEQUENCE</scope>
</reference>
<sequence length="168" mass="18362">SAPVAGFGSFEDASRSLLAYLQQKVGLDLWMVTRTVDPYWTILEVAGSKFGIEAGAVLSWSDSICSRMIAGLGPNIVPCLEDVRQYMEAAVALTHGLGAYVGVPITYSDGSLFGTLCGISTQKMDEAILQYRDEIHLMARLLSTVLAFELERDCLERSIDAFEDDLRS</sequence>
<proteinExistence type="predicted"/>
<protein>
    <submittedName>
        <fullName evidence="1">GAF/GGDEF-domain-containing protein</fullName>
    </submittedName>
</protein>
<feature type="non-terminal residue" evidence="1">
    <location>
        <position position="168"/>
    </location>
</feature>
<gene>
    <name evidence="1" type="ORF">B1A_12391</name>
</gene>
<evidence type="ECO:0000313" key="1">
    <source>
        <dbReference type="EMBL" id="EQD53404.1"/>
    </source>
</evidence>
<feature type="non-terminal residue" evidence="1">
    <location>
        <position position="1"/>
    </location>
</feature>
<dbReference type="SUPFAM" id="SSF55781">
    <property type="entry name" value="GAF domain-like"/>
    <property type="match status" value="1"/>
</dbReference>
<dbReference type="EMBL" id="AUZX01008998">
    <property type="protein sequence ID" value="EQD53404.1"/>
    <property type="molecule type" value="Genomic_DNA"/>
</dbReference>
<dbReference type="AlphaFoldDB" id="T1BJG9"/>
<accession>T1BJG9</accession>
<comment type="caution">
    <text evidence="1">The sequence shown here is derived from an EMBL/GenBank/DDBJ whole genome shotgun (WGS) entry which is preliminary data.</text>
</comment>